<protein>
    <submittedName>
        <fullName evidence="1">Uncharacterized protein</fullName>
    </submittedName>
</protein>
<feature type="non-terminal residue" evidence="1">
    <location>
        <position position="103"/>
    </location>
</feature>
<dbReference type="EMBL" id="PEWA01000014">
    <property type="protein sequence ID" value="PIU73664.1"/>
    <property type="molecule type" value="Genomic_DNA"/>
</dbReference>
<gene>
    <name evidence="1" type="ORF">COS78_01065</name>
</gene>
<reference evidence="2" key="1">
    <citation type="submission" date="2017-09" db="EMBL/GenBank/DDBJ databases">
        <title>Depth-based differentiation of microbial function through sediment-hosted aquifers and enrichment of novel symbionts in the deep terrestrial subsurface.</title>
        <authorList>
            <person name="Probst A.J."/>
            <person name="Ladd B."/>
            <person name="Jarett J.K."/>
            <person name="Geller-Mcgrath D.E."/>
            <person name="Sieber C.M.K."/>
            <person name="Emerson J.B."/>
            <person name="Anantharaman K."/>
            <person name="Thomas B.C."/>
            <person name="Malmstrom R."/>
            <person name="Stieglmeier M."/>
            <person name="Klingl A."/>
            <person name="Woyke T."/>
            <person name="Ryan C.M."/>
            <person name="Banfield J.F."/>
        </authorList>
    </citation>
    <scope>NUCLEOTIDE SEQUENCE [LARGE SCALE GENOMIC DNA]</scope>
</reference>
<proteinExistence type="predicted"/>
<evidence type="ECO:0000313" key="1">
    <source>
        <dbReference type="EMBL" id="PIU73664.1"/>
    </source>
</evidence>
<organism evidence="1 2">
    <name type="scientific">Candidatus Shapirobacteria bacterium CG06_land_8_20_14_3_00_40_12</name>
    <dbReference type="NCBI Taxonomy" id="1974881"/>
    <lineage>
        <taxon>Bacteria</taxon>
        <taxon>Candidatus Shapironibacteriota</taxon>
    </lineage>
</organism>
<comment type="caution">
    <text evidence="1">The sequence shown here is derived from an EMBL/GenBank/DDBJ whole genome shotgun (WGS) entry which is preliminary data.</text>
</comment>
<name>A0A2M7ASS0_9BACT</name>
<dbReference type="Proteomes" id="UP000231407">
    <property type="component" value="Unassembled WGS sequence"/>
</dbReference>
<evidence type="ECO:0000313" key="2">
    <source>
        <dbReference type="Proteomes" id="UP000231407"/>
    </source>
</evidence>
<accession>A0A2M7ASS0</accession>
<sequence>MDTFIANANDYTTDDPHYSQTTISTNYYWQNTNGLLGFDLTGKLPLTEPIVIDSAALDIYIASWAGGSDSATNMIFGLLTKPFDNTATWANAKTGTAWSTPGG</sequence>
<dbReference type="AlphaFoldDB" id="A0A2M7ASS0"/>